<proteinExistence type="predicted"/>
<organism evidence="1 2">
    <name type="scientific">Caenorhabditis japonica</name>
    <dbReference type="NCBI Taxonomy" id="281687"/>
    <lineage>
        <taxon>Eukaryota</taxon>
        <taxon>Metazoa</taxon>
        <taxon>Ecdysozoa</taxon>
        <taxon>Nematoda</taxon>
        <taxon>Chromadorea</taxon>
        <taxon>Rhabditida</taxon>
        <taxon>Rhabditina</taxon>
        <taxon>Rhabditomorpha</taxon>
        <taxon>Rhabditoidea</taxon>
        <taxon>Rhabditidae</taxon>
        <taxon>Peloderinae</taxon>
        <taxon>Caenorhabditis</taxon>
    </lineage>
</organism>
<reference evidence="2" key="1">
    <citation type="submission" date="2010-08" db="EMBL/GenBank/DDBJ databases">
        <authorList>
            <consortium name="Caenorhabditis japonica Sequencing Consortium"/>
            <person name="Wilson R.K."/>
        </authorList>
    </citation>
    <scope>NUCLEOTIDE SEQUENCE [LARGE SCALE GENOMIC DNA]</scope>
    <source>
        <strain evidence="2">DF5081</strain>
    </source>
</reference>
<sequence>MNEEKSSAEISFDICFEWDTKRGEKVMRSRELEAWNEMDEFGIITENIITASAWPKSVVTRENSIRNVRTTRSATIQSDKPLDFTAFPNDAHLFQLRFTCASRNSSQLTLNPHFVTTAEQQSRHSDRTSPKNGDYLMIYSIF</sequence>
<evidence type="ECO:0000313" key="2">
    <source>
        <dbReference type="Proteomes" id="UP000005237"/>
    </source>
</evidence>
<dbReference type="AlphaFoldDB" id="A0A8R1EIZ1"/>
<reference evidence="1" key="2">
    <citation type="submission" date="2022-06" db="UniProtKB">
        <authorList>
            <consortium name="EnsemblMetazoa"/>
        </authorList>
    </citation>
    <scope>IDENTIFICATION</scope>
    <source>
        <strain evidence="1">DF5081</strain>
    </source>
</reference>
<keyword evidence="2" id="KW-1185">Reference proteome</keyword>
<dbReference type="Proteomes" id="UP000005237">
    <property type="component" value="Unassembled WGS sequence"/>
</dbReference>
<dbReference type="EnsemblMetazoa" id="CJA37468b.1">
    <property type="protein sequence ID" value="CJA37468b.1"/>
    <property type="gene ID" value="WBGene00213315"/>
</dbReference>
<accession>A0A8R1EIZ1</accession>
<evidence type="ECO:0000313" key="1">
    <source>
        <dbReference type="EnsemblMetazoa" id="CJA37468b.1"/>
    </source>
</evidence>
<name>A0A8R1EIZ1_CAEJA</name>
<protein>
    <submittedName>
        <fullName evidence="1">Uncharacterized protein</fullName>
    </submittedName>
</protein>